<sequence length="112" mass="10842">MKSTKVAAIVAGSLVALGTAAPAFADGLTPTSLNGGIDSIAANGLRDGSPISTNALDPSNKGSLVNAVNNTAQSLSKAKPAQSAQAPSKESVKHQGPSDPVGQLLGGLPLGG</sequence>
<dbReference type="EMBL" id="BAABEP010000008">
    <property type="protein sequence ID" value="GAA3720981.1"/>
    <property type="molecule type" value="Genomic_DNA"/>
</dbReference>
<evidence type="ECO:0000256" key="2">
    <source>
        <dbReference type="SAM" id="SignalP"/>
    </source>
</evidence>
<organism evidence="3 4">
    <name type="scientific">Streptomyces tremellae</name>
    <dbReference type="NCBI Taxonomy" id="1124239"/>
    <lineage>
        <taxon>Bacteria</taxon>
        <taxon>Bacillati</taxon>
        <taxon>Actinomycetota</taxon>
        <taxon>Actinomycetes</taxon>
        <taxon>Kitasatosporales</taxon>
        <taxon>Streptomycetaceae</taxon>
        <taxon>Streptomyces</taxon>
    </lineage>
</organism>
<keyword evidence="2" id="KW-0732">Signal</keyword>
<dbReference type="Proteomes" id="UP001499884">
    <property type="component" value="Unassembled WGS sequence"/>
</dbReference>
<feature type="chain" id="PRO_5045274298" description="ATP-binding protein" evidence="2">
    <location>
        <begin position="26"/>
        <end position="112"/>
    </location>
</feature>
<evidence type="ECO:0000256" key="1">
    <source>
        <dbReference type="SAM" id="MobiDB-lite"/>
    </source>
</evidence>
<proteinExistence type="predicted"/>
<feature type="signal peptide" evidence="2">
    <location>
        <begin position="1"/>
        <end position="25"/>
    </location>
</feature>
<name>A0ABP7EP88_9ACTN</name>
<accession>A0ABP7EP88</accession>
<dbReference type="RefSeq" id="WP_345643629.1">
    <property type="nucleotide sequence ID" value="NZ_BAABEP010000008.1"/>
</dbReference>
<evidence type="ECO:0000313" key="3">
    <source>
        <dbReference type="EMBL" id="GAA3720981.1"/>
    </source>
</evidence>
<reference evidence="4" key="1">
    <citation type="journal article" date="2019" name="Int. J. Syst. Evol. Microbiol.">
        <title>The Global Catalogue of Microorganisms (GCM) 10K type strain sequencing project: providing services to taxonomists for standard genome sequencing and annotation.</title>
        <authorList>
            <consortium name="The Broad Institute Genomics Platform"/>
            <consortium name="The Broad Institute Genome Sequencing Center for Infectious Disease"/>
            <person name="Wu L."/>
            <person name="Ma J."/>
        </authorList>
    </citation>
    <scope>NUCLEOTIDE SEQUENCE [LARGE SCALE GENOMIC DNA]</scope>
    <source>
        <strain evidence="4">JCM 30846</strain>
    </source>
</reference>
<feature type="region of interest" description="Disordered" evidence="1">
    <location>
        <begin position="71"/>
        <end position="112"/>
    </location>
</feature>
<gene>
    <name evidence="3" type="ORF">GCM10023082_18130</name>
</gene>
<keyword evidence="4" id="KW-1185">Reference proteome</keyword>
<feature type="compositionally biased region" description="Polar residues" evidence="1">
    <location>
        <begin position="71"/>
        <end position="88"/>
    </location>
</feature>
<evidence type="ECO:0000313" key="4">
    <source>
        <dbReference type="Proteomes" id="UP001499884"/>
    </source>
</evidence>
<protein>
    <recommendedName>
        <fullName evidence="5">ATP-binding protein</fullName>
    </recommendedName>
</protein>
<evidence type="ECO:0008006" key="5">
    <source>
        <dbReference type="Google" id="ProtNLM"/>
    </source>
</evidence>
<comment type="caution">
    <text evidence="3">The sequence shown here is derived from an EMBL/GenBank/DDBJ whole genome shotgun (WGS) entry which is preliminary data.</text>
</comment>